<keyword evidence="2" id="KW-1185">Reference proteome</keyword>
<organism evidence="1 2">
    <name type="scientific">Rugamonas aquatica</name>
    <dbReference type="NCBI Taxonomy" id="2743357"/>
    <lineage>
        <taxon>Bacteria</taxon>
        <taxon>Pseudomonadati</taxon>
        <taxon>Pseudomonadota</taxon>
        <taxon>Betaproteobacteria</taxon>
        <taxon>Burkholderiales</taxon>
        <taxon>Oxalobacteraceae</taxon>
        <taxon>Telluria group</taxon>
        <taxon>Rugamonas</taxon>
    </lineage>
</organism>
<dbReference type="CDD" id="cd14744">
    <property type="entry name" value="PAAR_CT_2"/>
    <property type="match status" value="1"/>
</dbReference>
<comment type="caution">
    <text evidence="1">The sequence shown here is derived from an EMBL/GenBank/DDBJ whole genome shotgun (WGS) entry which is preliminary data.</text>
</comment>
<evidence type="ECO:0000313" key="1">
    <source>
        <dbReference type="EMBL" id="MQA40800.1"/>
    </source>
</evidence>
<protein>
    <submittedName>
        <fullName evidence="1">PAAR domain-containing protein</fullName>
    </submittedName>
</protein>
<dbReference type="RefSeq" id="WP_152840098.1">
    <property type="nucleotide sequence ID" value="NZ_WHUG01000010.1"/>
</dbReference>
<sequence>MPGKAIIRLGDRTSHGGRVLEGFPLLTIHGKPVAGVGHRVSCPRCSGSPVIAEGMVSVTMMGVKVAVEGMKTSCGATLIGSGPAETA</sequence>
<dbReference type="EMBL" id="WHUG01000010">
    <property type="protein sequence ID" value="MQA40800.1"/>
    <property type="molecule type" value="Genomic_DNA"/>
</dbReference>
<gene>
    <name evidence="1" type="ORF">GEV02_21930</name>
</gene>
<proteinExistence type="predicted"/>
<name>A0A6A7N6V8_9BURK</name>
<accession>A0A6A7N6V8</accession>
<dbReference type="Proteomes" id="UP000440498">
    <property type="component" value="Unassembled WGS sequence"/>
</dbReference>
<dbReference type="AlphaFoldDB" id="A0A6A7N6V8"/>
<evidence type="ECO:0000313" key="2">
    <source>
        <dbReference type="Proteomes" id="UP000440498"/>
    </source>
</evidence>
<reference evidence="1 2" key="1">
    <citation type="submission" date="2019-10" db="EMBL/GenBank/DDBJ databases">
        <title>Two novel species isolated from a subtropical stream in China.</title>
        <authorList>
            <person name="Lu H."/>
        </authorList>
    </citation>
    <scope>NUCLEOTIDE SEQUENCE [LARGE SCALE GENOMIC DNA]</scope>
    <source>
        <strain evidence="1 2">FT29W</strain>
    </source>
</reference>
<dbReference type="Pfam" id="PF05488">
    <property type="entry name" value="PAAR_motif"/>
    <property type="match status" value="1"/>
</dbReference>
<dbReference type="InterPro" id="IPR008727">
    <property type="entry name" value="PAAR_motif"/>
</dbReference>
<dbReference type="Gene3D" id="2.60.200.60">
    <property type="match status" value="1"/>
</dbReference>